<feature type="transmembrane region" description="Helical" evidence="6">
    <location>
        <begin position="46"/>
        <end position="64"/>
    </location>
</feature>
<dbReference type="RefSeq" id="WP_225275447.1">
    <property type="nucleotide sequence ID" value="NZ_CP084058.1"/>
</dbReference>
<evidence type="ECO:0000256" key="1">
    <source>
        <dbReference type="ARBA" id="ARBA00004651"/>
    </source>
</evidence>
<evidence type="ECO:0000256" key="4">
    <source>
        <dbReference type="ARBA" id="ARBA00022989"/>
    </source>
</evidence>
<name>A0A1M4EB37_9ACTN</name>
<organism evidence="8">
    <name type="scientific">Nonomuraea gerenzanensis</name>
    <dbReference type="NCBI Taxonomy" id="93944"/>
    <lineage>
        <taxon>Bacteria</taxon>
        <taxon>Bacillati</taxon>
        <taxon>Actinomycetota</taxon>
        <taxon>Actinomycetes</taxon>
        <taxon>Streptosporangiales</taxon>
        <taxon>Streptosporangiaceae</taxon>
        <taxon>Nonomuraea</taxon>
    </lineage>
</organism>
<evidence type="ECO:0000256" key="6">
    <source>
        <dbReference type="SAM" id="Phobius"/>
    </source>
</evidence>
<keyword evidence="3 6" id="KW-0812">Transmembrane</keyword>
<keyword evidence="2" id="KW-1003">Cell membrane</keyword>
<evidence type="ECO:0000256" key="2">
    <source>
        <dbReference type="ARBA" id="ARBA00022475"/>
    </source>
</evidence>
<dbReference type="Pfam" id="PF13396">
    <property type="entry name" value="PLDc_N"/>
    <property type="match status" value="1"/>
</dbReference>
<proteinExistence type="predicted"/>
<dbReference type="InterPro" id="IPR027379">
    <property type="entry name" value="CLS_N"/>
</dbReference>
<dbReference type="EMBL" id="LT559118">
    <property type="protein sequence ID" value="SBO96119.1"/>
    <property type="molecule type" value="Genomic_DNA"/>
</dbReference>
<keyword evidence="5 6" id="KW-0472">Membrane</keyword>
<accession>A0A1M4EB37</accession>
<gene>
    <name evidence="8" type="ORF">BN4615_P5635</name>
</gene>
<evidence type="ECO:0000313" key="8">
    <source>
        <dbReference type="EMBL" id="SBO96119.1"/>
    </source>
</evidence>
<sequence length="81" mass="9003">MRWEELSKRQQGLLLALVSVEMALTAAAAVDLAFSPGDTVRGRRGLWWLGLFVQPVGPTAYLLWGRRRPWSRPGPCAARSP</sequence>
<feature type="transmembrane region" description="Helical" evidence="6">
    <location>
        <begin position="12"/>
        <end position="34"/>
    </location>
</feature>
<evidence type="ECO:0000256" key="5">
    <source>
        <dbReference type="ARBA" id="ARBA00023136"/>
    </source>
</evidence>
<protein>
    <recommendedName>
        <fullName evidence="7">Cardiolipin synthase N-terminal domain-containing protein</fullName>
    </recommendedName>
</protein>
<reference evidence="8" key="1">
    <citation type="submission" date="2016-04" db="EMBL/GenBank/DDBJ databases">
        <authorList>
            <person name="Evans L.H."/>
            <person name="Alamgir A."/>
            <person name="Owens N."/>
            <person name="Weber N.D."/>
            <person name="Virtaneva K."/>
            <person name="Barbian K."/>
            <person name="Babar A."/>
            <person name="Rosenke K."/>
        </authorList>
    </citation>
    <scope>NUCLEOTIDE SEQUENCE</scope>
    <source>
        <strain evidence="8">Nono1</strain>
    </source>
</reference>
<feature type="domain" description="Cardiolipin synthase N-terminal" evidence="7">
    <location>
        <begin position="23"/>
        <end position="66"/>
    </location>
</feature>
<evidence type="ECO:0000256" key="3">
    <source>
        <dbReference type="ARBA" id="ARBA00022692"/>
    </source>
</evidence>
<keyword evidence="4 6" id="KW-1133">Transmembrane helix</keyword>
<dbReference type="GO" id="GO:0005886">
    <property type="term" value="C:plasma membrane"/>
    <property type="evidence" value="ECO:0007669"/>
    <property type="project" value="UniProtKB-SubCell"/>
</dbReference>
<evidence type="ECO:0000259" key="7">
    <source>
        <dbReference type="Pfam" id="PF13396"/>
    </source>
</evidence>
<dbReference type="AlphaFoldDB" id="A0A1M4EB37"/>
<comment type="subcellular location">
    <subcellularLocation>
        <location evidence="1">Cell membrane</location>
        <topology evidence="1">Multi-pass membrane protein</topology>
    </subcellularLocation>
</comment>